<evidence type="ECO:0000256" key="1">
    <source>
        <dbReference type="SAM" id="Phobius"/>
    </source>
</evidence>
<protein>
    <recommendedName>
        <fullName evidence="4">BrnT family toxin</fullName>
    </recommendedName>
</protein>
<comment type="caution">
    <text evidence="2">The sequence shown here is derived from an EMBL/GenBank/DDBJ whole genome shotgun (WGS) entry which is preliminary data.</text>
</comment>
<evidence type="ECO:0000313" key="2">
    <source>
        <dbReference type="EMBL" id="MBB4065673.1"/>
    </source>
</evidence>
<gene>
    <name evidence="2" type="ORF">GGR23_002880</name>
</gene>
<reference evidence="2 3" key="1">
    <citation type="submission" date="2020-08" db="EMBL/GenBank/DDBJ databases">
        <title>Genomic Encyclopedia of Type Strains, Phase IV (KMG-IV): sequencing the most valuable type-strain genomes for metagenomic binning, comparative biology and taxonomic classification.</title>
        <authorList>
            <person name="Goeker M."/>
        </authorList>
    </citation>
    <scope>NUCLEOTIDE SEQUENCE [LARGE SCALE GENOMIC DNA]</scope>
    <source>
        <strain evidence="2 3">DSM 29853</strain>
    </source>
</reference>
<evidence type="ECO:0000313" key="3">
    <source>
        <dbReference type="Proteomes" id="UP000528286"/>
    </source>
</evidence>
<proteinExistence type="predicted"/>
<keyword evidence="1" id="KW-1133">Transmembrane helix</keyword>
<dbReference type="Pfam" id="PF04365">
    <property type="entry name" value="BrnT_toxin"/>
    <property type="match status" value="1"/>
</dbReference>
<keyword evidence="1" id="KW-0472">Membrane</keyword>
<dbReference type="Proteomes" id="UP000528286">
    <property type="component" value="Unassembled WGS sequence"/>
</dbReference>
<dbReference type="AlphaFoldDB" id="A0A7W6J858"/>
<name>A0A7W6J858_9HYPH</name>
<dbReference type="RefSeq" id="WP_183366963.1">
    <property type="nucleotide sequence ID" value="NZ_JACIEZ010000005.1"/>
</dbReference>
<sequence length="94" mass="10862">MKIIWDERKRISNLAKHGFDFEQIDHFDWVTAVFGAAHMSRYGQHRLKATGVLSGTIVIVIFALLGREAISLISLRPASARERKEFLWSRSIRH</sequence>
<keyword evidence="1" id="KW-0812">Transmembrane</keyword>
<evidence type="ECO:0008006" key="4">
    <source>
        <dbReference type="Google" id="ProtNLM"/>
    </source>
</evidence>
<dbReference type="InterPro" id="IPR007460">
    <property type="entry name" value="BrnT_toxin"/>
</dbReference>
<organism evidence="2 3">
    <name type="scientific">Gellertiella hungarica</name>
    <dbReference type="NCBI Taxonomy" id="1572859"/>
    <lineage>
        <taxon>Bacteria</taxon>
        <taxon>Pseudomonadati</taxon>
        <taxon>Pseudomonadota</taxon>
        <taxon>Alphaproteobacteria</taxon>
        <taxon>Hyphomicrobiales</taxon>
        <taxon>Rhizobiaceae</taxon>
        <taxon>Gellertiella</taxon>
    </lineage>
</organism>
<accession>A0A7W6J858</accession>
<feature type="transmembrane region" description="Helical" evidence="1">
    <location>
        <begin position="47"/>
        <end position="66"/>
    </location>
</feature>
<dbReference type="Gene3D" id="3.10.450.530">
    <property type="entry name" value="Ribonuclease toxin, BrnT, of type II toxin-antitoxin system"/>
    <property type="match status" value="1"/>
</dbReference>
<dbReference type="EMBL" id="JACIEZ010000005">
    <property type="protein sequence ID" value="MBB4065673.1"/>
    <property type="molecule type" value="Genomic_DNA"/>
</dbReference>
<dbReference type="InterPro" id="IPR038573">
    <property type="entry name" value="BrnT_sf"/>
</dbReference>
<keyword evidence="3" id="KW-1185">Reference proteome</keyword>